<dbReference type="PANTHER" id="PTHR46494">
    <property type="entry name" value="CORA FAMILY METAL ION TRANSPORTER (EUROFUNG)"/>
    <property type="match status" value="1"/>
</dbReference>
<keyword evidence="8" id="KW-0406">Ion transport</keyword>
<dbReference type="EnsemblBacteria" id="ABC44453">
    <property type="protein sequence ID" value="ABC44453"/>
    <property type="gene ID" value="SRU_0804"/>
</dbReference>
<evidence type="ECO:0000256" key="8">
    <source>
        <dbReference type="RuleBase" id="RU362010"/>
    </source>
</evidence>
<organism evidence="9 10">
    <name type="scientific">Salinibacter ruber (strain DSM 13855 / M31)</name>
    <dbReference type="NCBI Taxonomy" id="309807"/>
    <lineage>
        <taxon>Bacteria</taxon>
        <taxon>Pseudomonadati</taxon>
        <taxon>Rhodothermota</taxon>
        <taxon>Rhodothermia</taxon>
        <taxon>Rhodothermales</taxon>
        <taxon>Salinibacteraceae</taxon>
        <taxon>Salinibacter</taxon>
    </lineage>
</organism>
<dbReference type="HOGENOM" id="CLU_007127_0_0_10"/>
<dbReference type="PATRIC" id="fig|309807.25.peg.829"/>
<gene>
    <name evidence="8 9" type="primary">corA</name>
    <name evidence="9" type="ordered locus">SRU_0804</name>
</gene>
<dbReference type="PANTHER" id="PTHR46494:SF1">
    <property type="entry name" value="CORA FAMILY METAL ION TRANSPORTER (EUROFUNG)"/>
    <property type="match status" value="1"/>
</dbReference>
<dbReference type="SUPFAM" id="SSF143865">
    <property type="entry name" value="CorA soluble domain-like"/>
    <property type="match status" value="1"/>
</dbReference>
<keyword evidence="3 8" id="KW-0813">Transport</keyword>
<keyword evidence="5 8" id="KW-0812">Transmembrane</keyword>
<proteinExistence type="inferred from homology"/>
<dbReference type="InterPro" id="IPR002523">
    <property type="entry name" value="MgTranspt_CorA/ZnTranspt_ZntB"/>
</dbReference>
<evidence type="ECO:0000256" key="6">
    <source>
        <dbReference type="ARBA" id="ARBA00022989"/>
    </source>
</evidence>
<dbReference type="KEGG" id="sru:SRU_0804"/>
<evidence type="ECO:0000313" key="10">
    <source>
        <dbReference type="Proteomes" id="UP000008674"/>
    </source>
</evidence>
<keyword evidence="6 8" id="KW-1133">Transmembrane helix</keyword>
<evidence type="ECO:0000256" key="7">
    <source>
        <dbReference type="ARBA" id="ARBA00023136"/>
    </source>
</evidence>
<dbReference type="STRING" id="309807.SRU_0804"/>
<dbReference type="Pfam" id="PF01544">
    <property type="entry name" value="CorA"/>
    <property type="match status" value="1"/>
</dbReference>
<evidence type="ECO:0000313" key="9">
    <source>
        <dbReference type="EMBL" id="ABC44453.1"/>
    </source>
</evidence>
<sequence length="394" mass="45298">MGRRPLDGLPRTRILRAVPPLTPKDVLPLSASACMSFDDRDLASLSPEQKVGLPPGSVVFVGEDRTAPVQFRVLEYGPDHLVETDDEGLDEVLTYRDTAPVTWINVTGVHDESVIRTVGDHFHVHPLIQEDIAHTGQRPKLDPQADYLYLVVKMLYFDEDLGGALRAEQVSFLVGERNLISFQEDPGDVFDPVRKRIRNRRGHIRDRGPDYLAYALLDVIVDHYFMVLDELGTRTEDLEDEIMGADGHDVEDDIHDLRRDLIFMRRMTWPMRELLHQLERLDSSFWADDNRPYVRDTYDHVVQVLDLVEALRDTASGLHDLHMTSISNRMNEIMKVLTIIGTIFIPLTFVAGIYGMNFEYMPELTWQWAYPAVWGLMIVTAGALLVYFRRREWI</sequence>
<dbReference type="SUPFAM" id="SSF144083">
    <property type="entry name" value="Magnesium transport protein CorA, transmembrane region"/>
    <property type="match status" value="1"/>
</dbReference>
<dbReference type="OrthoDB" id="9803416at2"/>
<dbReference type="Gene3D" id="3.30.460.20">
    <property type="entry name" value="CorA soluble domain-like"/>
    <property type="match status" value="1"/>
</dbReference>
<keyword evidence="4 8" id="KW-1003">Cell membrane</keyword>
<reference evidence="9 10" key="1">
    <citation type="journal article" date="2005" name="Proc. Natl. Acad. Sci. U.S.A.">
        <title>The genome of Salinibacter ruber: convergence and gene exchange among hyperhalophilic bacteria and archaea.</title>
        <authorList>
            <person name="Mongodin E.F."/>
            <person name="Nelson K.E."/>
            <person name="Daugherty S."/>
            <person name="Deboy R.T."/>
            <person name="Wister J."/>
            <person name="Khouri H."/>
            <person name="Weidman J."/>
            <person name="Walsh D.A."/>
            <person name="Papke R.T."/>
            <person name="Sanchez Perez G."/>
            <person name="Sharma A.K."/>
            <person name="Nesbo C.L."/>
            <person name="MacLeod D."/>
            <person name="Bapteste E."/>
            <person name="Doolittle W.F."/>
            <person name="Charlebois R.L."/>
            <person name="Legault B."/>
            <person name="Rodriguez-Valera F."/>
        </authorList>
    </citation>
    <scope>NUCLEOTIDE SEQUENCE [LARGE SCALE GENOMIC DNA]</scope>
    <source>
        <strain evidence="10">DSM 13855 / CECT 5946 / M31</strain>
    </source>
</reference>
<dbReference type="CDD" id="cd12828">
    <property type="entry name" value="TmCorA-like_1"/>
    <property type="match status" value="1"/>
</dbReference>
<dbReference type="AlphaFoldDB" id="Q2S4E1"/>
<evidence type="ECO:0000256" key="2">
    <source>
        <dbReference type="ARBA" id="ARBA00009765"/>
    </source>
</evidence>
<dbReference type="GO" id="GO:0050897">
    <property type="term" value="F:cobalt ion binding"/>
    <property type="evidence" value="ECO:0007669"/>
    <property type="project" value="TreeGrafter"/>
</dbReference>
<dbReference type="GO" id="GO:0005886">
    <property type="term" value="C:plasma membrane"/>
    <property type="evidence" value="ECO:0007669"/>
    <property type="project" value="UniProtKB-SubCell"/>
</dbReference>
<dbReference type="FunFam" id="1.20.58.340:FF:000012">
    <property type="entry name" value="Magnesium transport protein CorA"/>
    <property type="match status" value="1"/>
</dbReference>
<protein>
    <recommendedName>
        <fullName evidence="8">Magnesium transport protein CorA</fullName>
    </recommendedName>
</protein>
<evidence type="ECO:0000256" key="1">
    <source>
        <dbReference type="ARBA" id="ARBA00004651"/>
    </source>
</evidence>
<evidence type="ECO:0000256" key="4">
    <source>
        <dbReference type="ARBA" id="ARBA00022475"/>
    </source>
</evidence>
<dbReference type="GO" id="GO:0000287">
    <property type="term" value="F:magnesium ion binding"/>
    <property type="evidence" value="ECO:0007669"/>
    <property type="project" value="TreeGrafter"/>
</dbReference>
<dbReference type="EMBL" id="CP000159">
    <property type="protein sequence ID" value="ABC44453.1"/>
    <property type="molecule type" value="Genomic_DNA"/>
</dbReference>
<dbReference type="InterPro" id="IPR004488">
    <property type="entry name" value="Mg/Co-transport_prot_CorA"/>
</dbReference>
<keyword evidence="10" id="KW-1185">Reference proteome</keyword>
<keyword evidence="7 8" id="KW-0472">Membrane</keyword>
<dbReference type="Gene3D" id="1.20.58.340">
    <property type="entry name" value="Magnesium transport protein CorA, transmembrane region"/>
    <property type="match status" value="2"/>
</dbReference>
<dbReference type="InterPro" id="IPR045863">
    <property type="entry name" value="CorA_TM1_TM2"/>
</dbReference>
<evidence type="ECO:0000256" key="3">
    <source>
        <dbReference type="ARBA" id="ARBA00022448"/>
    </source>
</evidence>
<comment type="similarity">
    <text evidence="2 8">Belongs to the CorA metal ion transporter (MIT) (TC 1.A.35) family.</text>
</comment>
<accession>Q2S4E1</accession>
<dbReference type="NCBIfam" id="TIGR00383">
    <property type="entry name" value="corA"/>
    <property type="match status" value="1"/>
</dbReference>
<feature type="transmembrane region" description="Helical" evidence="8">
    <location>
        <begin position="336"/>
        <end position="356"/>
    </location>
</feature>
<keyword evidence="8" id="KW-0460">Magnesium</keyword>
<comment type="subcellular location">
    <subcellularLocation>
        <location evidence="1">Cell membrane</location>
        <topology evidence="1">Multi-pass membrane protein</topology>
    </subcellularLocation>
    <subcellularLocation>
        <location evidence="8">Membrane</location>
        <topology evidence="8">Multi-pass membrane protein</topology>
    </subcellularLocation>
</comment>
<name>Q2S4E1_SALRD</name>
<dbReference type="eggNOG" id="COG0598">
    <property type="taxonomic scope" value="Bacteria"/>
</dbReference>
<feature type="transmembrane region" description="Helical" evidence="8">
    <location>
        <begin position="368"/>
        <end position="388"/>
    </location>
</feature>
<dbReference type="GO" id="GO:0015087">
    <property type="term" value="F:cobalt ion transmembrane transporter activity"/>
    <property type="evidence" value="ECO:0007669"/>
    <property type="project" value="UniProtKB-UniRule"/>
</dbReference>
<evidence type="ECO:0000256" key="5">
    <source>
        <dbReference type="ARBA" id="ARBA00022692"/>
    </source>
</evidence>
<comment type="function">
    <text evidence="8">Mediates influx of magnesium ions.</text>
</comment>
<dbReference type="InterPro" id="IPR045861">
    <property type="entry name" value="CorA_cytoplasmic_dom"/>
</dbReference>
<dbReference type="GO" id="GO:0015095">
    <property type="term" value="F:magnesium ion transmembrane transporter activity"/>
    <property type="evidence" value="ECO:0007669"/>
    <property type="project" value="UniProtKB-UniRule"/>
</dbReference>
<dbReference type="Proteomes" id="UP000008674">
    <property type="component" value="Chromosome"/>
</dbReference>